<sequence>MTPHLVTRRTAMQAVFAMAVSTPLGITTETKAEGKAPMKVRIAVDDQVMTATLEDNPSACDFASMLPLHDLTIDNYSNNEKIGDLPRKLTEDGSGPFGNELPGDLCYYAPWGNLAFFYAGYRWSRGLIRLGRIDGSFEPLLTRGAFPLQITLVGEQTGERPWTFYGQVHDPRQRGRRSGSPGRCASIRSSTRSTPSGCRARR</sequence>
<dbReference type="Proteomes" id="UP000535406">
    <property type="component" value="Unassembled WGS sequence"/>
</dbReference>
<organism evidence="3 4">
    <name type="scientific">Shinella fusca</name>
    <dbReference type="NCBI Taxonomy" id="544480"/>
    <lineage>
        <taxon>Bacteria</taxon>
        <taxon>Pseudomonadati</taxon>
        <taxon>Pseudomonadota</taxon>
        <taxon>Alphaproteobacteria</taxon>
        <taxon>Hyphomicrobiales</taxon>
        <taxon>Rhizobiaceae</taxon>
        <taxon>Shinella</taxon>
    </lineage>
</organism>
<dbReference type="SUPFAM" id="SSF50891">
    <property type="entry name" value="Cyclophilin-like"/>
    <property type="match status" value="1"/>
</dbReference>
<proteinExistence type="predicted"/>
<feature type="region of interest" description="Disordered" evidence="1">
    <location>
        <begin position="166"/>
        <end position="202"/>
    </location>
</feature>
<feature type="compositionally biased region" description="Polar residues" evidence="1">
    <location>
        <begin position="187"/>
        <end position="196"/>
    </location>
</feature>
<dbReference type="Gene3D" id="2.40.100.20">
    <property type="match status" value="1"/>
</dbReference>
<gene>
    <name evidence="3" type="ORF">HNQ66_004323</name>
</gene>
<dbReference type="InterPro" id="IPR041183">
    <property type="entry name" value="Cyclophilin-like"/>
</dbReference>
<protein>
    <recommendedName>
        <fullName evidence="2">Cyclophilin-like domain-containing protein</fullName>
    </recommendedName>
</protein>
<feature type="domain" description="Cyclophilin-like" evidence="2">
    <location>
        <begin position="42"/>
        <end position="147"/>
    </location>
</feature>
<reference evidence="3 4" key="1">
    <citation type="submission" date="2020-08" db="EMBL/GenBank/DDBJ databases">
        <title>Genomic Encyclopedia of Type Strains, Phase IV (KMG-IV): sequencing the most valuable type-strain genomes for metagenomic binning, comparative biology and taxonomic classification.</title>
        <authorList>
            <person name="Goeker M."/>
        </authorList>
    </citation>
    <scope>NUCLEOTIDE SEQUENCE [LARGE SCALE GENOMIC DNA]</scope>
    <source>
        <strain evidence="3 4">DSM 21319</strain>
    </source>
</reference>
<evidence type="ECO:0000313" key="3">
    <source>
        <dbReference type="EMBL" id="MBB5044896.1"/>
    </source>
</evidence>
<evidence type="ECO:0000313" key="4">
    <source>
        <dbReference type="Proteomes" id="UP000535406"/>
    </source>
</evidence>
<keyword evidence="4" id="KW-1185">Reference proteome</keyword>
<comment type="caution">
    <text evidence="3">The sequence shown here is derived from an EMBL/GenBank/DDBJ whole genome shotgun (WGS) entry which is preliminary data.</text>
</comment>
<name>A0A7W7YYY3_9HYPH</name>
<accession>A0A7W7YYY3</accession>
<dbReference type="AlphaFoldDB" id="A0A7W7YYY3"/>
<dbReference type="Pfam" id="PF18050">
    <property type="entry name" value="Cyclophil_like2"/>
    <property type="match status" value="1"/>
</dbReference>
<dbReference type="EMBL" id="JACHIK010000023">
    <property type="protein sequence ID" value="MBB5044896.1"/>
    <property type="molecule type" value="Genomic_DNA"/>
</dbReference>
<evidence type="ECO:0000256" key="1">
    <source>
        <dbReference type="SAM" id="MobiDB-lite"/>
    </source>
</evidence>
<evidence type="ECO:0000259" key="2">
    <source>
        <dbReference type="Pfam" id="PF18050"/>
    </source>
</evidence>
<dbReference type="InterPro" id="IPR029000">
    <property type="entry name" value="Cyclophilin-like_dom_sf"/>
</dbReference>